<dbReference type="InterPro" id="IPR001453">
    <property type="entry name" value="MoaB/Mog_dom"/>
</dbReference>
<dbReference type="PANTHER" id="PTHR13939:SF0">
    <property type="entry name" value="NMN AMIDOHYDROLASE-LIKE PROTEIN YFAY"/>
    <property type="match status" value="1"/>
</dbReference>
<dbReference type="PIRSF" id="PIRSF006728">
    <property type="entry name" value="CinA"/>
    <property type="match status" value="1"/>
</dbReference>
<accession>A0A0C5WKT5</accession>
<dbReference type="SMART" id="SM00852">
    <property type="entry name" value="MoCF_biosynth"/>
    <property type="match status" value="1"/>
</dbReference>
<dbReference type="HOGENOM" id="CLU_030805_9_3_10"/>
<dbReference type="OrthoDB" id="9801454at2"/>
<dbReference type="Pfam" id="PF00994">
    <property type="entry name" value="MoCF_biosynth"/>
    <property type="match status" value="1"/>
</dbReference>
<sequence>MLAEIITIGDELLIGQVIDTNSAFIAKQLNKIGISVYQITSVQDDKEHIIRALTDAETRVDIVILTGGLGPTKDDITKKTIAEYFNDTLVVSDAVLKNIENIWATHVRGHLLQVNKDQALVPSKSKVLMNLLGTAPGMWMEKGDKVFISLPGVPHEMNALITGEVIPKLKSKFNCPYILHKTLLVYGLGESALAERIETWENELPKNIKLAYLPSLGKMRLRLSSKGSSQMEVIKGVEDQIQKVIPLIKDEFAGFEGDEGSVELVIANQLTKLEKTLAIAESCTGGKIAEQFTANSGASSYFKGGVVTYSTESKMNLLGVSKEDIDAHSVVSKVVCEAMAANALKLFNSDYAVATTGNAGPTKGESEAEVGTVFVAIATKNGVYSDKFMLGNQRIKVIDKAVNKALEMLLKEIFKN</sequence>
<organism evidence="3 4">
    <name type="scientific">Siansivirga zeaxanthinifaciens CC-SAMT-1</name>
    <dbReference type="NCBI Taxonomy" id="1454006"/>
    <lineage>
        <taxon>Bacteria</taxon>
        <taxon>Pseudomonadati</taxon>
        <taxon>Bacteroidota</taxon>
        <taxon>Flavobacteriia</taxon>
        <taxon>Flavobacteriales</taxon>
        <taxon>Flavobacteriaceae</taxon>
        <taxon>Siansivirga</taxon>
    </lineage>
</organism>
<evidence type="ECO:0000313" key="4">
    <source>
        <dbReference type="Proteomes" id="UP000032229"/>
    </source>
</evidence>
<dbReference type="InterPro" id="IPR008135">
    <property type="entry name" value="Competence-induced_CinA"/>
</dbReference>
<dbReference type="PANTHER" id="PTHR13939">
    <property type="entry name" value="NICOTINAMIDE-NUCLEOTIDE AMIDOHYDROLASE PNCC"/>
    <property type="match status" value="1"/>
</dbReference>
<dbReference type="InterPro" id="IPR050101">
    <property type="entry name" value="CinA"/>
</dbReference>
<dbReference type="AlphaFoldDB" id="A0A0C5WKT5"/>
<dbReference type="SUPFAM" id="SSF142433">
    <property type="entry name" value="CinA-like"/>
    <property type="match status" value="1"/>
</dbReference>
<dbReference type="InterPro" id="IPR041424">
    <property type="entry name" value="CinA_KH"/>
</dbReference>
<dbReference type="PATRIC" id="fig|1454006.5.peg.1390"/>
<reference evidence="3 4" key="1">
    <citation type="submission" date="2014-02" db="EMBL/GenBank/DDBJ databases">
        <authorList>
            <person name="Young C.-C."/>
            <person name="Hameed A."/>
            <person name="Huang H.-C."/>
            <person name="Shahina M."/>
        </authorList>
    </citation>
    <scope>NUCLEOTIDE SEQUENCE [LARGE SCALE GENOMIC DNA]</scope>
    <source>
        <strain evidence="3 4">CC-SAMT-1</strain>
    </source>
</reference>
<dbReference type="NCBIfam" id="TIGR00199">
    <property type="entry name" value="PncC_domain"/>
    <property type="match status" value="1"/>
</dbReference>
<proteinExistence type="inferred from homology"/>
<evidence type="ECO:0000259" key="2">
    <source>
        <dbReference type="SMART" id="SM00852"/>
    </source>
</evidence>
<dbReference type="NCBIfam" id="NF001813">
    <property type="entry name" value="PRK00549.1"/>
    <property type="match status" value="1"/>
</dbReference>
<dbReference type="Proteomes" id="UP000032229">
    <property type="component" value="Chromosome"/>
</dbReference>
<gene>
    <name evidence="3" type="ORF">AW14_07075</name>
</gene>
<evidence type="ECO:0000256" key="1">
    <source>
        <dbReference type="HAMAP-Rule" id="MF_00226"/>
    </source>
</evidence>
<dbReference type="InterPro" id="IPR008136">
    <property type="entry name" value="CinA_C"/>
</dbReference>
<dbReference type="KEGG" id="sze:AW14_07075"/>
<protein>
    <recommendedName>
        <fullName evidence="1">CinA-like protein</fullName>
    </recommendedName>
</protein>
<evidence type="ECO:0000313" key="3">
    <source>
        <dbReference type="EMBL" id="AJR03425.1"/>
    </source>
</evidence>
<name>A0A0C5WKT5_9FLAO</name>
<dbReference type="CDD" id="cd00885">
    <property type="entry name" value="cinA"/>
    <property type="match status" value="1"/>
</dbReference>
<dbReference type="Gene3D" id="3.40.980.10">
    <property type="entry name" value="MoaB/Mog-like domain"/>
    <property type="match status" value="1"/>
</dbReference>
<dbReference type="STRING" id="1454006.AW14_07075"/>
<dbReference type="Pfam" id="PF02464">
    <property type="entry name" value="CinA"/>
    <property type="match status" value="1"/>
</dbReference>
<feature type="domain" description="MoaB/Mog" evidence="2">
    <location>
        <begin position="4"/>
        <end position="172"/>
    </location>
</feature>
<dbReference type="SUPFAM" id="SSF53218">
    <property type="entry name" value="Molybdenum cofactor biosynthesis proteins"/>
    <property type="match status" value="1"/>
</dbReference>
<dbReference type="InterPro" id="IPR036425">
    <property type="entry name" value="MoaB/Mog-like_dom_sf"/>
</dbReference>
<keyword evidence="4" id="KW-1185">Reference proteome</keyword>
<comment type="similarity">
    <text evidence="1">Belongs to the CinA family.</text>
</comment>
<dbReference type="RefSeq" id="WP_044638141.1">
    <property type="nucleotide sequence ID" value="NZ_CP007202.1"/>
</dbReference>
<dbReference type="InterPro" id="IPR036653">
    <property type="entry name" value="CinA-like_C"/>
</dbReference>
<dbReference type="NCBIfam" id="TIGR00200">
    <property type="entry name" value="cinA_nterm"/>
    <property type="match status" value="1"/>
</dbReference>
<dbReference type="HAMAP" id="MF_00226_B">
    <property type="entry name" value="CinA_B"/>
    <property type="match status" value="1"/>
</dbReference>
<dbReference type="Pfam" id="PF18146">
    <property type="entry name" value="CinA_KH"/>
    <property type="match status" value="1"/>
</dbReference>
<dbReference type="NCBIfam" id="TIGR00177">
    <property type="entry name" value="molyb_syn"/>
    <property type="match status" value="1"/>
</dbReference>
<dbReference type="Gene3D" id="3.90.950.20">
    <property type="entry name" value="CinA-like"/>
    <property type="match status" value="1"/>
</dbReference>
<dbReference type="EMBL" id="CP007202">
    <property type="protein sequence ID" value="AJR03425.1"/>
    <property type="molecule type" value="Genomic_DNA"/>
</dbReference>